<keyword evidence="6" id="KW-0418">Kinase</keyword>
<feature type="region of interest" description="Disordered" evidence="11">
    <location>
        <begin position="700"/>
        <end position="755"/>
    </location>
</feature>
<keyword evidence="14" id="KW-1185">Reference proteome</keyword>
<dbReference type="InterPro" id="IPR011009">
    <property type="entry name" value="Kinase-like_dom_sf"/>
</dbReference>
<evidence type="ECO:0000256" key="6">
    <source>
        <dbReference type="ARBA" id="ARBA00022777"/>
    </source>
</evidence>
<protein>
    <recommendedName>
        <fullName evidence="1">mitogen-activated protein kinase</fullName>
        <ecNumber evidence="1">2.7.11.24</ecNumber>
    </recommendedName>
</protein>
<evidence type="ECO:0000256" key="7">
    <source>
        <dbReference type="ARBA" id="ARBA00022833"/>
    </source>
</evidence>
<dbReference type="AlphaFoldDB" id="A0A428PPP1"/>
<dbReference type="EMBL" id="NKCI01000105">
    <property type="protein sequence ID" value="RSL54997.1"/>
    <property type="molecule type" value="Genomic_DNA"/>
</dbReference>
<dbReference type="GO" id="GO:0005524">
    <property type="term" value="F:ATP binding"/>
    <property type="evidence" value="ECO:0007669"/>
    <property type="project" value="UniProtKB-KW"/>
</dbReference>
<gene>
    <name evidence="13" type="ORF">CEP54_009606</name>
</gene>
<evidence type="ECO:0000256" key="8">
    <source>
        <dbReference type="ARBA" id="ARBA00022840"/>
    </source>
</evidence>
<sequence>MPENEITLVDLVRDSKIETRPLDSHVIEHVLYETGRSARRRRVPKTERWIKGRLLGQGTFGTVHLQTCRDGGRSRFRAVKEVKKFVVVGQELDYTRELEAIMKFSNDKYNHCFVSSQGWYELEDAICITMEYFELGDLQQYIDTPLQESEGRQITDQILEGLAFMHENGFIHRDLKPANIMVVDKSPEWFVKIADFGISKRRHHDTSLLTMQRGTLGFAAPEVIGSTSDQSYTYSADMWSLGAMVYRILTSKMAFDSMGDLFKYARGELKFPVGPLGSCNISQRGQDFVLMLMESCPGSRGSAASARNQPWLIELLTPTNGKDLHRPEADNTEMARNTDLSVPSKAWSSDEGLILPPSRKVKTLPKTLSSNRHSTMRQSQEKGHPSNALLPEPYSTVKPEIMNGPEIHFEGPVDNAPGRSVLKSYPSFERPGWQSSHYADEYEYLSLDEYTDEENSASSIYPGSSASKPADYQSKSTRAVARLSICKLCKLEPRPNLIKSIPREALSCGHFVCDSCLLQRICLVFVYPEDGFFCCESFIVDENLLRRLITDPDVRSRWQSYWNFAKSSSWTCPEGHVIPRTKFEVAKLGQEFIRCGRCRHTMSVLALCATYCVVCSRRASGATAHECAHDLVILPFISRLRANGSFSTSWIRDIIDSALHIRPPVVEVTRAADRKSNGPKQELSIKKNLPSWEFLDSEPARLAPLPDDDRTSSQGFTDAVYSRPPPGTQHFQGGEARKSQVQGMQPWPRAEHYEGNAKASRAYEMMPEGNPEEEPTVSPCPRCGNLGRKFNSDGRKIVEW</sequence>
<organism evidence="13 14">
    <name type="scientific">Fusarium duplospermum</name>
    <dbReference type="NCBI Taxonomy" id="1325734"/>
    <lineage>
        <taxon>Eukaryota</taxon>
        <taxon>Fungi</taxon>
        <taxon>Dikarya</taxon>
        <taxon>Ascomycota</taxon>
        <taxon>Pezizomycotina</taxon>
        <taxon>Sordariomycetes</taxon>
        <taxon>Hypocreomycetidae</taxon>
        <taxon>Hypocreales</taxon>
        <taxon>Nectriaceae</taxon>
        <taxon>Fusarium</taxon>
        <taxon>Fusarium solani species complex</taxon>
    </lineage>
</organism>
<dbReference type="PROSITE" id="PS00518">
    <property type="entry name" value="ZF_RING_1"/>
    <property type="match status" value="1"/>
</dbReference>
<keyword evidence="5" id="KW-0863">Zinc-finger</keyword>
<evidence type="ECO:0000259" key="12">
    <source>
        <dbReference type="PROSITE" id="PS50011"/>
    </source>
</evidence>
<dbReference type="PROSITE" id="PS50011">
    <property type="entry name" value="PROTEIN_KINASE_DOM"/>
    <property type="match status" value="1"/>
</dbReference>
<dbReference type="OrthoDB" id="10252171at2759"/>
<dbReference type="EC" id="2.7.11.24" evidence="1"/>
<dbReference type="InterPro" id="IPR050538">
    <property type="entry name" value="MAP_kinase_kinase_kinase"/>
</dbReference>
<evidence type="ECO:0000256" key="9">
    <source>
        <dbReference type="ARBA" id="ARBA00047919"/>
    </source>
</evidence>
<dbReference type="InterPro" id="IPR000719">
    <property type="entry name" value="Prot_kinase_dom"/>
</dbReference>
<dbReference type="Pfam" id="PF00069">
    <property type="entry name" value="Pkinase"/>
    <property type="match status" value="1"/>
</dbReference>
<keyword evidence="8" id="KW-0067">ATP-binding</keyword>
<evidence type="ECO:0000256" key="1">
    <source>
        <dbReference type="ARBA" id="ARBA00012411"/>
    </source>
</evidence>
<reference evidence="13 14" key="1">
    <citation type="submission" date="2017-06" db="EMBL/GenBank/DDBJ databases">
        <title>Comparative genomic analysis of Ambrosia Fusariam Clade fungi.</title>
        <authorList>
            <person name="Stajich J.E."/>
            <person name="Carrillo J."/>
            <person name="Kijimoto T."/>
            <person name="Eskalen A."/>
            <person name="O'Donnell K."/>
            <person name="Kasson M."/>
        </authorList>
    </citation>
    <scope>NUCLEOTIDE SEQUENCE [LARGE SCALE GENOMIC DNA]</scope>
    <source>
        <strain evidence="13 14">NRRL62584</strain>
    </source>
</reference>
<dbReference type="SUPFAM" id="SSF56112">
    <property type="entry name" value="Protein kinase-like (PK-like)"/>
    <property type="match status" value="1"/>
</dbReference>
<dbReference type="InterPro" id="IPR008271">
    <property type="entry name" value="Ser/Thr_kinase_AS"/>
</dbReference>
<dbReference type="PROSITE" id="PS00108">
    <property type="entry name" value="PROTEIN_KINASE_ST"/>
    <property type="match status" value="1"/>
</dbReference>
<comment type="catalytic activity">
    <reaction evidence="10">
        <text>L-seryl-[protein] + ATP = O-phospho-L-seryl-[protein] + ADP + H(+)</text>
        <dbReference type="Rhea" id="RHEA:17989"/>
        <dbReference type="Rhea" id="RHEA-COMP:9863"/>
        <dbReference type="Rhea" id="RHEA-COMP:11604"/>
        <dbReference type="ChEBI" id="CHEBI:15378"/>
        <dbReference type="ChEBI" id="CHEBI:29999"/>
        <dbReference type="ChEBI" id="CHEBI:30616"/>
        <dbReference type="ChEBI" id="CHEBI:83421"/>
        <dbReference type="ChEBI" id="CHEBI:456216"/>
        <dbReference type="EC" id="2.7.11.24"/>
    </reaction>
    <physiologicalReaction direction="left-to-right" evidence="10">
        <dbReference type="Rhea" id="RHEA:17990"/>
    </physiologicalReaction>
</comment>
<keyword evidence="7" id="KW-0862">Zinc</keyword>
<dbReference type="GO" id="GO:0004707">
    <property type="term" value="F:MAP kinase activity"/>
    <property type="evidence" value="ECO:0007669"/>
    <property type="project" value="UniProtKB-EC"/>
</dbReference>
<proteinExistence type="predicted"/>
<dbReference type="Proteomes" id="UP000288168">
    <property type="component" value="Unassembled WGS sequence"/>
</dbReference>
<evidence type="ECO:0000256" key="11">
    <source>
        <dbReference type="SAM" id="MobiDB-lite"/>
    </source>
</evidence>
<name>A0A428PPP1_9HYPO</name>
<feature type="compositionally biased region" description="Polar residues" evidence="11">
    <location>
        <begin position="366"/>
        <end position="378"/>
    </location>
</feature>
<evidence type="ECO:0000256" key="3">
    <source>
        <dbReference type="ARBA" id="ARBA00022723"/>
    </source>
</evidence>
<dbReference type="InterPro" id="IPR017907">
    <property type="entry name" value="Znf_RING_CS"/>
</dbReference>
<keyword evidence="4" id="KW-0547">Nucleotide-binding</keyword>
<comment type="caution">
    <text evidence="13">The sequence shown here is derived from an EMBL/GenBank/DDBJ whole genome shotgun (WGS) entry which is preliminary data.</text>
</comment>
<keyword evidence="3" id="KW-0479">Metal-binding</keyword>
<feature type="domain" description="Protein kinase" evidence="12">
    <location>
        <begin position="49"/>
        <end position="312"/>
    </location>
</feature>
<evidence type="ECO:0000256" key="10">
    <source>
        <dbReference type="ARBA" id="ARBA00048130"/>
    </source>
</evidence>
<dbReference type="SMART" id="SM00220">
    <property type="entry name" value="S_TKc"/>
    <property type="match status" value="1"/>
</dbReference>
<feature type="region of interest" description="Disordered" evidence="11">
    <location>
        <begin position="359"/>
        <end position="392"/>
    </location>
</feature>
<dbReference type="GO" id="GO:0008270">
    <property type="term" value="F:zinc ion binding"/>
    <property type="evidence" value="ECO:0007669"/>
    <property type="project" value="UniProtKB-KW"/>
</dbReference>
<dbReference type="PANTHER" id="PTHR48016:SF56">
    <property type="entry name" value="MAPKK KINASE"/>
    <property type="match status" value="1"/>
</dbReference>
<accession>A0A428PPP1</accession>
<dbReference type="STRING" id="1325734.A0A428PPP1"/>
<keyword evidence="2" id="KW-0808">Transferase</keyword>
<comment type="catalytic activity">
    <reaction evidence="9">
        <text>L-threonyl-[protein] + ATP = O-phospho-L-threonyl-[protein] + ADP + H(+)</text>
        <dbReference type="Rhea" id="RHEA:46608"/>
        <dbReference type="Rhea" id="RHEA-COMP:11060"/>
        <dbReference type="Rhea" id="RHEA-COMP:11605"/>
        <dbReference type="ChEBI" id="CHEBI:15378"/>
        <dbReference type="ChEBI" id="CHEBI:30013"/>
        <dbReference type="ChEBI" id="CHEBI:30616"/>
        <dbReference type="ChEBI" id="CHEBI:61977"/>
        <dbReference type="ChEBI" id="CHEBI:456216"/>
        <dbReference type="EC" id="2.7.11.24"/>
    </reaction>
    <physiologicalReaction direction="left-to-right" evidence="9">
        <dbReference type="Rhea" id="RHEA:46609"/>
    </physiologicalReaction>
</comment>
<evidence type="ECO:0000313" key="14">
    <source>
        <dbReference type="Proteomes" id="UP000288168"/>
    </source>
</evidence>
<evidence type="ECO:0000256" key="5">
    <source>
        <dbReference type="ARBA" id="ARBA00022771"/>
    </source>
</evidence>
<dbReference type="PANTHER" id="PTHR48016">
    <property type="entry name" value="MAP KINASE KINASE KINASE SSK2-RELATED-RELATED"/>
    <property type="match status" value="1"/>
</dbReference>
<evidence type="ECO:0000256" key="2">
    <source>
        <dbReference type="ARBA" id="ARBA00022679"/>
    </source>
</evidence>
<evidence type="ECO:0000313" key="13">
    <source>
        <dbReference type="EMBL" id="RSL54997.1"/>
    </source>
</evidence>
<dbReference type="Gene3D" id="1.10.510.10">
    <property type="entry name" value="Transferase(Phosphotransferase) domain 1"/>
    <property type="match status" value="1"/>
</dbReference>
<evidence type="ECO:0000256" key="4">
    <source>
        <dbReference type="ARBA" id="ARBA00022741"/>
    </source>
</evidence>